<feature type="transmembrane region" description="Helical" evidence="1">
    <location>
        <begin position="293"/>
        <end position="310"/>
    </location>
</feature>
<dbReference type="EMBL" id="JACHOC010000004">
    <property type="protein sequence ID" value="MBB4622346.1"/>
    <property type="molecule type" value="Genomic_DNA"/>
</dbReference>
<keyword evidence="1" id="KW-0472">Membrane</keyword>
<feature type="transmembrane region" description="Helical" evidence="1">
    <location>
        <begin position="316"/>
        <end position="333"/>
    </location>
</feature>
<feature type="transmembrane region" description="Helical" evidence="1">
    <location>
        <begin position="103"/>
        <end position="125"/>
    </location>
</feature>
<organism evidence="2 3">
    <name type="scientific">Parabacteroides faecis</name>
    <dbReference type="NCBI Taxonomy" id="1217282"/>
    <lineage>
        <taxon>Bacteria</taxon>
        <taxon>Pseudomonadati</taxon>
        <taxon>Bacteroidota</taxon>
        <taxon>Bacteroidia</taxon>
        <taxon>Bacteroidales</taxon>
        <taxon>Tannerellaceae</taxon>
        <taxon>Parabacteroides</taxon>
    </lineage>
</organism>
<evidence type="ECO:0000313" key="3">
    <source>
        <dbReference type="Proteomes" id="UP000533637"/>
    </source>
</evidence>
<dbReference type="InterPro" id="IPR049458">
    <property type="entry name" value="EpsG-like"/>
</dbReference>
<protein>
    <recommendedName>
        <fullName evidence="4">EpsG family protein</fullName>
    </recommendedName>
</protein>
<dbReference type="Proteomes" id="UP000533637">
    <property type="component" value="Unassembled WGS sequence"/>
</dbReference>
<feature type="transmembrane region" description="Helical" evidence="1">
    <location>
        <begin position="41"/>
        <end position="61"/>
    </location>
</feature>
<feature type="transmembrane region" description="Helical" evidence="1">
    <location>
        <begin position="6"/>
        <end position="29"/>
    </location>
</feature>
<comment type="caution">
    <text evidence="2">The sequence shown here is derived from an EMBL/GenBank/DDBJ whole genome shotgun (WGS) entry which is preliminary data.</text>
</comment>
<dbReference type="Pfam" id="PF14897">
    <property type="entry name" value="EpsG"/>
    <property type="match status" value="1"/>
</dbReference>
<feature type="transmembrane region" description="Helical" evidence="1">
    <location>
        <begin position="137"/>
        <end position="153"/>
    </location>
</feature>
<evidence type="ECO:0000313" key="2">
    <source>
        <dbReference type="EMBL" id="MBB4622346.1"/>
    </source>
</evidence>
<feature type="transmembrane region" description="Helical" evidence="1">
    <location>
        <begin position="212"/>
        <end position="239"/>
    </location>
</feature>
<keyword evidence="3" id="KW-1185">Reference proteome</keyword>
<feature type="transmembrane region" description="Helical" evidence="1">
    <location>
        <begin position="178"/>
        <end position="205"/>
    </location>
</feature>
<dbReference type="RefSeq" id="WP_183670728.1">
    <property type="nucleotide sequence ID" value="NZ_BMPB01000013.1"/>
</dbReference>
<evidence type="ECO:0000256" key="1">
    <source>
        <dbReference type="SAM" id="Phobius"/>
    </source>
</evidence>
<sequence length="359" mass="43482">MLDAYLHVFLFRYILLLIVFIESFYLLLFYNRIHVNGATNLRLTLFFIFCLYFVGYRQWWIEDVFGDSIRYGKAYLEFSLYKSWDFETYKEYGFWLLTYLCRWLGLSVEMFFLVCAFLYLFPLFVSSYKLSKQYPHLIILFIVTTMSFYMYAVDGIRNGISTSFLILAFVNYRNTLRFFIYSLIAFSFHYSAVWPFSFFCIAILYPKVKLYLFAWVFSVFCGFMLSGYIKNLLLIIPFLNEKAESYLTGTVSLSMFSKVGFRWDFVLYSSLPIWFSSYFYFIRSYRNDFYNKLFSCYLLSNMLWVFINEVPFSNRFAYLSWFMMPLLIVYPMIDMKYFNYRYTSISIVLIGYYLFTIIL</sequence>
<gene>
    <name evidence="2" type="ORF">GGQ57_002246</name>
</gene>
<keyword evidence="1" id="KW-1133">Transmembrane helix</keyword>
<feature type="transmembrane region" description="Helical" evidence="1">
    <location>
        <begin position="259"/>
        <end position="281"/>
    </location>
</feature>
<name>A0ABR6KLR2_9BACT</name>
<reference evidence="2 3" key="1">
    <citation type="submission" date="2020-08" db="EMBL/GenBank/DDBJ databases">
        <title>Genomic Encyclopedia of Type Strains, Phase IV (KMG-IV): sequencing the most valuable type-strain genomes for metagenomic binning, comparative biology and taxonomic classification.</title>
        <authorList>
            <person name="Goeker M."/>
        </authorList>
    </citation>
    <scope>NUCLEOTIDE SEQUENCE [LARGE SCALE GENOMIC DNA]</scope>
    <source>
        <strain evidence="2 3">DSM 102983</strain>
    </source>
</reference>
<proteinExistence type="predicted"/>
<feature type="transmembrane region" description="Helical" evidence="1">
    <location>
        <begin position="340"/>
        <end position="358"/>
    </location>
</feature>
<evidence type="ECO:0008006" key="4">
    <source>
        <dbReference type="Google" id="ProtNLM"/>
    </source>
</evidence>
<accession>A0ABR6KLR2</accession>
<keyword evidence="1" id="KW-0812">Transmembrane</keyword>